<evidence type="ECO:0000313" key="7">
    <source>
        <dbReference type="Proteomes" id="UP000237222"/>
    </source>
</evidence>
<accession>A0A2S4HKW6</accession>
<dbReference type="InterPro" id="IPR005119">
    <property type="entry name" value="LysR_subst-bd"/>
</dbReference>
<dbReference type="GO" id="GO:0032993">
    <property type="term" value="C:protein-DNA complex"/>
    <property type="evidence" value="ECO:0007669"/>
    <property type="project" value="TreeGrafter"/>
</dbReference>
<comment type="similarity">
    <text evidence="1">Belongs to the LysR transcriptional regulatory family.</text>
</comment>
<organism evidence="6 7">
    <name type="scientific">Zhongshania marina</name>
    <dbReference type="NCBI Taxonomy" id="2304603"/>
    <lineage>
        <taxon>Bacteria</taxon>
        <taxon>Pseudomonadati</taxon>
        <taxon>Pseudomonadota</taxon>
        <taxon>Gammaproteobacteria</taxon>
        <taxon>Cellvibrionales</taxon>
        <taxon>Spongiibacteraceae</taxon>
        <taxon>Zhongshania</taxon>
    </lineage>
</organism>
<dbReference type="PRINTS" id="PR00039">
    <property type="entry name" value="HTHLYSR"/>
</dbReference>
<dbReference type="PANTHER" id="PTHR30346:SF28">
    <property type="entry name" value="HTH-TYPE TRANSCRIPTIONAL REGULATOR CYNR"/>
    <property type="match status" value="1"/>
</dbReference>
<dbReference type="FunFam" id="1.10.10.10:FF:000001">
    <property type="entry name" value="LysR family transcriptional regulator"/>
    <property type="match status" value="1"/>
</dbReference>
<dbReference type="InterPro" id="IPR036388">
    <property type="entry name" value="WH-like_DNA-bd_sf"/>
</dbReference>
<evidence type="ECO:0000256" key="4">
    <source>
        <dbReference type="ARBA" id="ARBA00023163"/>
    </source>
</evidence>
<dbReference type="Proteomes" id="UP000237222">
    <property type="component" value="Unassembled WGS sequence"/>
</dbReference>
<gene>
    <name evidence="6" type="ORF">C0068_01435</name>
</gene>
<evidence type="ECO:0000259" key="5">
    <source>
        <dbReference type="PROSITE" id="PS50931"/>
    </source>
</evidence>
<dbReference type="Pfam" id="PF00126">
    <property type="entry name" value="HTH_1"/>
    <property type="match status" value="1"/>
</dbReference>
<keyword evidence="3" id="KW-0238">DNA-binding</keyword>
<protein>
    <submittedName>
        <fullName evidence="6">LysR family transcriptional regulator</fullName>
    </submittedName>
</protein>
<evidence type="ECO:0000256" key="1">
    <source>
        <dbReference type="ARBA" id="ARBA00009437"/>
    </source>
</evidence>
<dbReference type="SUPFAM" id="SSF46785">
    <property type="entry name" value="Winged helix' DNA-binding domain"/>
    <property type="match status" value="1"/>
</dbReference>
<dbReference type="AlphaFoldDB" id="A0A2S4HKW6"/>
<dbReference type="InterPro" id="IPR036390">
    <property type="entry name" value="WH_DNA-bd_sf"/>
</dbReference>
<dbReference type="InterPro" id="IPR000847">
    <property type="entry name" value="LysR_HTH_N"/>
</dbReference>
<dbReference type="GO" id="GO:0003677">
    <property type="term" value="F:DNA binding"/>
    <property type="evidence" value="ECO:0007669"/>
    <property type="project" value="UniProtKB-KW"/>
</dbReference>
<dbReference type="Gene3D" id="3.40.190.10">
    <property type="entry name" value="Periplasmic binding protein-like II"/>
    <property type="match status" value="2"/>
</dbReference>
<evidence type="ECO:0000256" key="3">
    <source>
        <dbReference type="ARBA" id="ARBA00023125"/>
    </source>
</evidence>
<dbReference type="PROSITE" id="PS50931">
    <property type="entry name" value="HTH_LYSR"/>
    <property type="match status" value="1"/>
</dbReference>
<keyword evidence="2" id="KW-0805">Transcription regulation</keyword>
<keyword evidence="4" id="KW-0804">Transcription</keyword>
<evidence type="ECO:0000313" key="6">
    <source>
        <dbReference type="EMBL" id="POP54520.1"/>
    </source>
</evidence>
<dbReference type="OrthoDB" id="5289754at2"/>
<dbReference type="SUPFAM" id="SSF53850">
    <property type="entry name" value="Periplasmic binding protein-like II"/>
    <property type="match status" value="1"/>
</dbReference>
<name>A0A2S4HKW6_9GAMM</name>
<reference evidence="6" key="1">
    <citation type="submission" date="2018-01" db="EMBL/GenBank/DDBJ databases">
        <authorList>
            <person name="Yu X.-D."/>
        </authorList>
    </citation>
    <scope>NUCLEOTIDE SEQUENCE</scope>
    <source>
        <strain evidence="6">ZX-21</strain>
    </source>
</reference>
<dbReference type="Pfam" id="PF03466">
    <property type="entry name" value="LysR_substrate"/>
    <property type="match status" value="1"/>
</dbReference>
<dbReference type="GO" id="GO:0003700">
    <property type="term" value="F:DNA-binding transcription factor activity"/>
    <property type="evidence" value="ECO:0007669"/>
    <property type="project" value="InterPro"/>
</dbReference>
<proteinExistence type="inferred from homology"/>
<feature type="domain" description="HTH lysR-type" evidence="5">
    <location>
        <begin position="1"/>
        <end position="58"/>
    </location>
</feature>
<dbReference type="PANTHER" id="PTHR30346">
    <property type="entry name" value="TRANSCRIPTIONAL DUAL REGULATOR HCAR-RELATED"/>
    <property type="match status" value="1"/>
</dbReference>
<comment type="caution">
    <text evidence="6">The sequence shown here is derived from an EMBL/GenBank/DDBJ whole genome shotgun (WGS) entry which is preliminary data.</text>
</comment>
<evidence type="ECO:0000256" key="2">
    <source>
        <dbReference type="ARBA" id="ARBA00023015"/>
    </source>
</evidence>
<sequence>MELRHLRYFIAVAEEASFRRAALKIHVSQPPLTRQIKQLEDIVGTDLFLRTPKGVELTEAGKSLFIDSKNIFTLIQQAAERANSAGAGKLGKLNVGIFGSAVFGTIPIVIQKFREDFPDVEIVLHNLNRVEQLKALRDGRIAIGFNRFFREEPDLAWEKIQSEKMSVALHSSSMLATKKSLKLSEIINYPIILYPKTARPSFIDRMISLFNEQKLSPNIAHEVDDVVTAVALVSSGLGISLVTESACNLKLPNVEYIPLSPSEGAVFDLNIIYRRNDISPILQAFISTVNAVKKSL</sequence>
<dbReference type="EMBL" id="PQGG01000005">
    <property type="protein sequence ID" value="POP54520.1"/>
    <property type="molecule type" value="Genomic_DNA"/>
</dbReference>
<dbReference type="Gene3D" id="1.10.10.10">
    <property type="entry name" value="Winged helix-like DNA-binding domain superfamily/Winged helix DNA-binding domain"/>
    <property type="match status" value="1"/>
</dbReference>